<dbReference type="InterPro" id="IPR002466">
    <property type="entry name" value="A_deamin"/>
</dbReference>
<organism evidence="2 3">
    <name type="scientific">Aspergillus terreus</name>
    <dbReference type="NCBI Taxonomy" id="33178"/>
    <lineage>
        <taxon>Eukaryota</taxon>
        <taxon>Fungi</taxon>
        <taxon>Dikarya</taxon>
        <taxon>Ascomycota</taxon>
        <taxon>Pezizomycotina</taxon>
        <taxon>Eurotiomycetes</taxon>
        <taxon>Eurotiomycetidae</taxon>
        <taxon>Eurotiales</taxon>
        <taxon>Aspergillaceae</taxon>
        <taxon>Aspergillus</taxon>
        <taxon>Aspergillus subgen. Circumdati</taxon>
    </lineage>
</organism>
<proteinExistence type="predicted"/>
<sequence length="529" mass="58023">MESAGSLHARIATLVHAHFDALPARSKPIVRDDGTREWIPMSGIVIVKGRAPDAPGLYSGTQREYFLEDINLSGAKCLPASQIPHCKGLVLHDSHAEILALRAFNYWLLSECQGFLAAERNHTTDPSQTPPYQSPYLRRRRSCSAQEPPLELQPDLKIYMYCTCAPCGDASMELCMASQQDATPWEVETNNTETRSTAAPSSDADTLLDGRGYFSRLGIIRRKPARADAESTRSKSCSDKLSLRQVASLLSYETSLLVATTQNAYLEGVILPEEEISRVACDRAFGEQGRMRELAGRFWTSQSETAGSIEPGGQRQMGKEGVYGYRFRPFRVLSIPSALLESLWKYRKASPGVSVDSLGSAKNTKPGVVSAIWTIAPSFSEPPSTSANNGAKSLPVLHGSRTGLYETILNGVKQGSRASEPKARGASALSRAKMWGLLRDIVVSDCSAEISLSGRESKTDKTQLNEVLRRVAGASSYREFKKTPSVMTESIRARKRAIQDTKSVLGDWVPNSGDEYWDLSVLVNPPKKR</sequence>
<dbReference type="GO" id="GO:0002100">
    <property type="term" value="P:tRNA wobble adenosine to inosine editing"/>
    <property type="evidence" value="ECO:0007669"/>
    <property type="project" value="InterPro"/>
</dbReference>
<dbReference type="AlphaFoldDB" id="A0A5M3YWF2"/>
<gene>
    <name evidence="2" type="ORF">ATEIFO6365_0006028100</name>
</gene>
<dbReference type="GO" id="GO:0043829">
    <property type="term" value="F:tRNA-specific adenosine-37 deaminase activity"/>
    <property type="evidence" value="ECO:0007669"/>
    <property type="project" value="TreeGrafter"/>
</dbReference>
<dbReference type="PROSITE" id="PS50141">
    <property type="entry name" value="A_DEAMIN_EDITASE"/>
    <property type="match status" value="1"/>
</dbReference>
<dbReference type="VEuPathDB" id="FungiDB:ATEG_03055"/>
<dbReference type="PANTHER" id="PTHR47803">
    <property type="entry name" value="TRNA-SPECIFIC ADENOSINE DEAMINASE 1"/>
    <property type="match status" value="1"/>
</dbReference>
<name>A0A5M3YWF2_ASPTE</name>
<reference evidence="2 3" key="1">
    <citation type="submission" date="2020-01" db="EMBL/GenBank/DDBJ databases">
        <title>Aspergillus terreus IFO 6365 whole genome shotgun sequence.</title>
        <authorList>
            <person name="Kanamasa S."/>
            <person name="Takahashi H."/>
        </authorList>
    </citation>
    <scope>NUCLEOTIDE SEQUENCE [LARGE SCALE GENOMIC DNA]</scope>
    <source>
        <strain evidence="2 3">IFO 6365</strain>
    </source>
</reference>
<dbReference type="OrthoDB" id="10268011at2759"/>
<comment type="caution">
    <text evidence="2">The sequence shown here is derived from an EMBL/GenBank/DDBJ whole genome shotgun (WGS) entry which is preliminary data.</text>
</comment>
<dbReference type="Proteomes" id="UP000452235">
    <property type="component" value="Unassembled WGS sequence"/>
</dbReference>
<evidence type="ECO:0000313" key="3">
    <source>
        <dbReference type="Proteomes" id="UP000452235"/>
    </source>
</evidence>
<evidence type="ECO:0000313" key="2">
    <source>
        <dbReference type="EMBL" id="GFF16944.1"/>
    </source>
</evidence>
<accession>A0A5M3YWF2</accession>
<dbReference type="EMBL" id="BLJY01000006">
    <property type="protein sequence ID" value="GFF16944.1"/>
    <property type="molecule type" value="Genomic_DNA"/>
</dbReference>
<keyword evidence="3" id="KW-1185">Reference proteome</keyword>
<dbReference type="PANTHER" id="PTHR47803:SF1">
    <property type="entry name" value="TRNA-SPECIFIC ADENOSINE DEAMINASE 1"/>
    <property type="match status" value="1"/>
</dbReference>
<dbReference type="SMART" id="SM00552">
    <property type="entry name" value="ADEAMc"/>
    <property type="match status" value="1"/>
</dbReference>
<protein>
    <submittedName>
        <fullName evidence="2">tRNA-specific adenosine deaminase</fullName>
    </submittedName>
</protein>
<dbReference type="Pfam" id="PF02137">
    <property type="entry name" value="A_deamin"/>
    <property type="match status" value="1"/>
</dbReference>
<dbReference type="GO" id="GO:0003723">
    <property type="term" value="F:RNA binding"/>
    <property type="evidence" value="ECO:0007669"/>
    <property type="project" value="InterPro"/>
</dbReference>
<evidence type="ECO:0000256" key="1">
    <source>
        <dbReference type="SAM" id="MobiDB-lite"/>
    </source>
</evidence>
<dbReference type="InterPro" id="IPR042935">
    <property type="entry name" value="Tad1"/>
</dbReference>
<feature type="region of interest" description="Disordered" evidence="1">
    <location>
        <begin position="120"/>
        <end position="140"/>
    </location>
</feature>